<dbReference type="InterPro" id="IPR050832">
    <property type="entry name" value="Bact_Acetyltransf"/>
</dbReference>
<feature type="region of interest" description="Disordered" evidence="3">
    <location>
        <begin position="166"/>
        <end position="216"/>
    </location>
</feature>
<evidence type="ECO:0000259" key="4">
    <source>
        <dbReference type="PROSITE" id="PS51186"/>
    </source>
</evidence>
<dbReference type="Gene3D" id="3.40.630.30">
    <property type="match status" value="1"/>
</dbReference>
<dbReference type="RefSeq" id="WP_372390592.1">
    <property type="nucleotide sequence ID" value="NZ_JBGNYA010000001.1"/>
</dbReference>
<dbReference type="EMBL" id="JBGNYA010000001">
    <property type="protein sequence ID" value="MFA1612025.1"/>
    <property type="molecule type" value="Genomic_DNA"/>
</dbReference>
<dbReference type="AlphaFoldDB" id="A0ABD5MDP5"/>
<keyword evidence="1 5" id="KW-0808">Transferase</keyword>
<comment type="caution">
    <text evidence="5">The sequence shown here is derived from an EMBL/GenBank/DDBJ whole genome shotgun (WGS) entry which is preliminary data.</text>
</comment>
<dbReference type="InterPro" id="IPR016181">
    <property type="entry name" value="Acyl_CoA_acyltransferase"/>
</dbReference>
<feature type="domain" description="N-acetyltransferase" evidence="4">
    <location>
        <begin position="19"/>
        <end position="181"/>
    </location>
</feature>
<evidence type="ECO:0000256" key="1">
    <source>
        <dbReference type="ARBA" id="ARBA00022679"/>
    </source>
</evidence>
<dbReference type="CDD" id="cd04301">
    <property type="entry name" value="NAT_SF"/>
    <property type="match status" value="1"/>
</dbReference>
<dbReference type="GO" id="GO:0016746">
    <property type="term" value="F:acyltransferase activity"/>
    <property type="evidence" value="ECO:0007669"/>
    <property type="project" value="UniProtKB-KW"/>
</dbReference>
<dbReference type="InterPro" id="IPR000182">
    <property type="entry name" value="GNAT_dom"/>
</dbReference>
<dbReference type="PROSITE" id="PS51186">
    <property type="entry name" value="GNAT"/>
    <property type="match status" value="1"/>
</dbReference>
<name>A0ABD5MDP5_9EURY</name>
<evidence type="ECO:0000313" key="5">
    <source>
        <dbReference type="EMBL" id="MFA1612025.1"/>
    </source>
</evidence>
<keyword evidence="2 5" id="KW-0012">Acyltransferase</keyword>
<organism evidence="5 6">
    <name type="scientific">Halobellus rubicundus</name>
    <dbReference type="NCBI Taxonomy" id="2996466"/>
    <lineage>
        <taxon>Archaea</taxon>
        <taxon>Methanobacteriati</taxon>
        <taxon>Methanobacteriota</taxon>
        <taxon>Stenosarchaea group</taxon>
        <taxon>Halobacteria</taxon>
        <taxon>Halobacteriales</taxon>
        <taxon>Haloferacaceae</taxon>
        <taxon>Halobellus</taxon>
    </lineage>
</organism>
<keyword evidence="6" id="KW-1185">Reference proteome</keyword>
<dbReference type="PANTHER" id="PTHR43877">
    <property type="entry name" value="AMINOALKYLPHOSPHONATE N-ACETYLTRANSFERASE-RELATED-RELATED"/>
    <property type="match status" value="1"/>
</dbReference>
<sequence>MGEPDGSEGSGRDDREPTVAIERPDVSEVDALVDLWIALATGQRAHDSHLLPEANRATVRDTLARHAVTGGVQVARRDGEIVGFVTFGPEEGAYEQDVTRGVVRNVYVRPAYRGEGIGAELMDVAESALESAGATVVSLEAMAANERARAFYRERGYAPHRIQFEKAVGAEGADPDGETDTDSRASDSESDSDAGSAPPPSPNPAAEENDTHSKED</sequence>
<dbReference type="EC" id="2.3.-.-" evidence="5"/>
<reference evidence="5 6" key="1">
    <citation type="submission" date="2024-08" db="EMBL/GenBank/DDBJ databases">
        <title>Halobellus sp. MBLA0158 whole genome sequence.</title>
        <authorList>
            <person name="Hwang C.Y."/>
            <person name="Cho E.-S."/>
            <person name="Seo M.-J."/>
        </authorList>
    </citation>
    <scope>NUCLEOTIDE SEQUENCE [LARGE SCALE GENOMIC DNA]</scope>
    <source>
        <strain evidence="5 6">MBLA0158</strain>
    </source>
</reference>
<feature type="compositionally biased region" description="Basic and acidic residues" evidence="3">
    <location>
        <begin position="10"/>
        <end position="20"/>
    </location>
</feature>
<proteinExistence type="predicted"/>
<accession>A0ABD5MDP5</accession>
<feature type="region of interest" description="Disordered" evidence="3">
    <location>
        <begin position="1"/>
        <end position="20"/>
    </location>
</feature>
<dbReference type="Proteomes" id="UP001570511">
    <property type="component" value="Unassembled WGS sequence"/>
</dbReference>
<dbReference type="Pfam" id="PF00583">
    <property type="entry name" value="Acetyltransf_1"/>
    <property type="match status" value="1"/>
</dbReference>
<gene>
    <name evidence="5" type="ORF">OS889_13550</name>
</gene>
<protein>
    <submittedName>
        <fullName evidence="5">GNAT family N-acetyltransferase</fullName>
        <ecNumber evidence="5">2.3.-.-</ecNumber>
    </submittedName>
</protein>
<evidence type="ECO:0000256" key="2">
    <source>
        <dbReference type="ARBA" id="ARBA00023315"/>
    </source>
</evidence>
<evidence type="ECO:0000313" key="6">
    <source>
        <dbReference type="Proteomes" id="UP001570511"/>
    </source>
</evidence>
<evidence type="ECO:0000256" key="3">
    <source>
        <dbReference type="SAM" id="MobiDB-lite"/>
    </source>
</evidence>
<dbReference type="SUPFAM" id="SSF55729">
    <property type="entry name" value="Acyl-CoA N-acyltransferases (Nat)"/>
    <property type="match status" value="1"/>
</dbReference>